<dbReference type="InParanoid" id="A0A507B4K9"/>
<dbReference type="GeneID" id="41974992"/>
<keyword evidence="4" id="KW-1185">Reference proteome</keyword>
<dbReference type="RefSeq" id="XP_030993519.1">
    <property type="nucleotide sequence ID" value="XM_031142301.1"/>
</dbReference>
<feature type="signal peptide" evidence="2">
    <location>
        <begin position="1"/>
        <end position="18"/>
    </location>
</feature>
<feature type="compositionally biased region" description="Gly residues" evidence="1">
    <location>
        <begin position="147"/>
        <end position="161"/>
    </location>
</feature>
<dbReference type="EMBL" id="SKBQ01000046">
    <property type="protein sequence ID" value="TPX11808.1"/>
    <property type="molecule type" value="Genomic_DNA"/>
</dbReference>
<dbReference type="AlphaFoldDB" id="A0A507B4K9"/>
<evidence type="ECO:0000256" key="2">
    <source>
        <dbReference type="SAM" id="SignalP"/>
    </source>
</evidence>
<evidence type="ECO:0000256" key="1">
    <source>
        <dbReference type="SAM" id="MobiDB-lite"/>
    </source>
</evidence>
<dbReference type="Proteomes" id="UP000319257">
    <property type="component" value="Unassembled WGS sequence"/>
</dbReference>
<dbReference type="OrthoDB" id="5098170at2759"/>
<reference evidence="3 4" key="1">
    <citation type="submission" date="2019-06" db="EMBL/GenBank/DDBJ databases">
        <title>Draft genome sequence of the filamentous fungus Phialemoniopsis curvata isolated from diesel fuel.</title>
        <authorList>
            <person name="Varaljay V.A."/>
            <person name="Lyon W.J."/>
            <person name="Crouch A.L."/>
            <person name="Drake C.E."/>
            <person name="Hollomon J.M."/>
            <person name="Nadeau L.J."/>
            <person name="Nunn H.S."/>
            <person name="Stevenson B.S."/>
            <person name="Bojanowski C.L."/>
            <person name="Crookes-Goodson W.J."/>
        </authorList>
    </citation>
    <scope>NUCLEOTIDE SEQUENCE [LARGE SCALE GENOMIC DNA]</scope>
    <source>
        <strain evidence="3 4">D216</strain>
    </source>
</reference>
<accession>A0A507B4K9</accession>
<protein>
    <submittedName>
        <fullName evidence="3">Uncharacterized protein</fullName>
    </submittedName>
</protein>
<gene>
    <name evidence="3" type="ORF">E0L32_007545</name>
</gene>
<feature type="compositionally biased region" description="Low complexity" evidence="1">
    <location>
        <begin position="162"/>
        <end position="190"/>
    </location>
</feature>
<feature type="region of interest" description="Disordered" evidence="1">
    <location>
        <begin position="134"/>
        <end position="197"/>
    </location>
</feature>
<sequence length="222" mass="21928">MRFLTLLHLSAMLAAGKAAIPFDRAYQARDEPSVTCDTTTTLDPITVTGDGGGTYTQCYTVTYPGLGHQGSPTSIPYTITQTCSNPICRGAAETTPPPGFTCAIVDCGTCAPGGGSVHVTVTVPTSVIDGYISSGYTIQTPPPENLGTGGSSDGSPGGGDGSSSDSSSSDDNPSGGPAGDGSSSGDSQGSTPPVVTAGTSGHVSLIGESYLLAAMLLGAVIL</sequence>
<organism evidence="3 4">
    <name type="scientific">Thyridium curvatum</name>
    <dbReference type="NCBI Taxonomy" id="1093900"/>
    <lineage>
        <taxon>Eukaryota</taxon>
        <taxon>Fungi</taxon>
        <taxon>Dikarya</taxon>
        <taxon>Ascomycota</taxon>
        <taxon>Pezizomycotina</taxon>
        <taxon>Sordariomycetes</taxon>
        <taxon>Sordariomycetidae</taxon>
        <taxon>Thyridiales</taxon>
        <taxon>Thyridiaceae</taxon>
        <taxon>Thyridium</taxon>
    </lineage>
</organism>
<proteinExistence type="predicted"/>
<feature type="chain" id="PRO_5021262949" evidence="2">
    <location>
        <begin position="19"/>
        <end position="222"/>
    </location>
</feature>
<name>A0A507B4K9_9PEZI</name>
<comment type="caution">
    <text evidence="3">The sequence shown here is derived from an EMBL/GenBank/DDBJ whole genome shotgun (WGS) entry which is preliminary data.</text>
</comment>
<dbReference type="STRING" id="1093900.A0A507B4K9"/>
<evidence type="ECO:0000313" key="3">
    <source>
        <dbReference type="EMBL" id="TPX11808.1"/>
    </source>
</evidence>
<keyword evidence="2" id="KW-0732">Signal</keyword>
<evidence type="ECO:0000313" key="4">
    <source>
        <dbReference type="Proteomes" id="UP000319257"/>
    </source>
</evidence>